<keyword evidence="2" id="KW-1003">Cell membrane</keyword>
<evidence type="ECO:0000313" key="11">
    <source>
        <dbReference type="Proteomes" id="UP000007013"/>
    </source>
</evidence>
<feature type="transmembrane region" description="Helical" evidence="7">
    <location>
        <begin position="728"/>
        <end position="747"/>
    </location>
</feature>
<proteinExistence type="inferred from homology"/>
<evidence type="ECO:0000256" key="2">
    <source>
        <dbReference type="ARBA" id="ARBA00022475"/>
    </source>
</evidence>
<gene>
    <name evidence="10" type="ordered locus">Oter_1875</name>
</gene>
<dbReference type="PANTHER" id="PTHR30572">
    <property type="entry name" value="MEMBRANE COMPONENT OF TRANSPORTER-RELATED"/>
    <property type="match status" value="1"/>
</dbReference>
<dbReference type="Pfam" id="PF02687">
    <property type="entry name" value="FtsX"/>
    <property type="match status" value="2"/>
</dbReference>
<organism evidence="10 11">
    <name type="scientific">Opitutus terrae (strain DSM 11246 / JCM 15787 / PB90-1)</name>
    <dbReference type="NCBI Taxonomy" id="452637"/>
    <lineage>
        <taxon>Bacteria</taxon>
        <taxon>Pseudomonadati</taxon>
        <taxon>Verrucomicrobiota</taxon>
        <taxon>Opitutia</taxon>
        <taxon>Opitutales</taxon>
        <taxon>Opitutaceae</taxon>
        <taxon>Opitutus</taxon>
    </lineage>
</organism>
<evidence type="ECO:0000256" key="6">
    <source>
        <dbReference type="ARBA" id="ARBA00038076"/>
    </source>
</evidence>
<evidence type="ECO:0000256" key="4">
    <source>
        <dbReference type="ARBA" id="ARBA00022989"/>
    </source>
</evidence>
<keyword evidence="4 7" id="KW-1133">Transmembrane helix</keyword>
<feature type="transmembrane region" description="Helical" evidence="7">
    <location>
        <begin position="324"/>
        <end position="343"/>
    </location>
</feature>
<evidence type="ECO:0000256" key="7">
    <source>
        <dbReference type="SAM" id="Phobius"/>
    </source>
</evidence>
<dbReference type="AlphaFoldDB" id="B1ZXV6"/>
<feature type="transmembrane region" description="Helical" evidence="7">
    <location>
        <begin position="759"/>
        <end position="779"/>
    </location>
</feature>
<protein>
    <submittedName>
        <fullName evidence="10">Permease</fullName>
    </submittedName>
</protein>
<dbReference type="OrthoDB" id="176863at2"/>
<dbReference type="InterPro" id="IPR050250">
    <property type="entry name" value="Macrolide_Exporter_MacB"/>
</dbReference>
<dbReference type="InterPro" id="IPR003838">
    <property type="entry name" value="ABC3_permease_C"/>
</dbReference>
<accession>B1ZXV6</accession>
<feature type="transmembrane region" description="Helical" evidence="7">
    <location>
        <begin position="415"/>
        <end position="435"/>
    </location>
</feature>
<dbReference type="Pfam" id="PF12704">
    <property type="entry name" value="MacB_PCD"/>
    <property type="match status" value="2"/>
</dbReference>
<reference evidence="10 11" key="1">
    <citation type="journal article" date="2011" name="J. Bacteriol.">
        <title>Genome sequence of the verrucomicrobium Opitutus terrae PB90-1, an abundant inhabitant of rice paddy soil ecosystems.</title>
        <authorList>
            <person name="van Passel M.W."/>
            <person name="Kant R."/>
            <person name="Palva A."/>
            <person name="Copeland A."/>
            <person name="Lucas S."/>
            <person name="Lapidus A."/>
            <person name="Glavina del Rio T."/>
            <person name="Pitluck S."/>
            <person name="Goltsman E."/>
            <person name="Clum A."/>
            <person name="Sun H."/>
            <person name="Schmutz J."/>
            <person name="Larimer F.W."/>
            <person name="Land M.L."/>
            <person name="Hauser L."/>
            <person name="Kyrpides N."/>
            <person name="Mikhailova N."/>
            <person name="Richardson P.P."/>
            <person name="Janssen P.H."/>
            <person name="de Vos W.M."/>
            <person name="Smidt H."/>
        </authorList>
    </citation>
    <scope>NUCLEOTIDE SEQUENCE [LARGE SCALE GENOMIC DNA]</scope>
    <source>
        <strain evidence="11">DSM 11246 / JCM 15787 / PB90-1</strain>
    </source>
</reference>
<dbReference type="PANTHER" id="PTHR30572:SF4">
    <property type="entry name" value="ABC TRANSPORTER PERMEASE YTRF"/>
    <property type="match status" value="1"/>
</dbReference>
<dbReference type="NCBIfam" id="TIGR03434">
    <property type="entry name" value="ADOP"/>
    <property type="match status" value="1"/>
</dbReference>
<evidence type="ECO:0000259" key="8">
    <source>
        <dbReference type="Pfam" id="PF02687"/>
    </source>
</evidence>
<dbReference type="GO" id="GO:0022857">
    <property type="term" value="F:transmembrane transporter activity"/>
    <property type="evidence" value="ECO:0007669"/>
    <property type="project" value="TreeGrafter"/>
</dbReference>
<dbReference type="HOGENOM" id="CLU_009433_1_0_0"/>
<dbReference type="InterPro" id="IPR025857">
    <property type="entry name" value="MacB_PCD"/>
</dbReference>
<dbReference type="eggNOG" id="COG0577">
    <property type="taxonomic scope" value="Bacteria"/>
</dbReference>
<feature type="domain" description="MacB-like periplasmic core" evidence="9">
    <location>
        <begin position="421"/>
        <end position="621"/>
    </location>
</feature>
<feature type="transmembrane region" description="Helical" evidence="7">
    <location>
        <begin position="363"/>
        <end position="383"/>
    </location>
</feature>
<evidence type="ECO:0000256" key="5">
    <source>
        <dbReference type="ARBA" id="ARBA00023136"/>
    </source>
</evidence>
<dbReference type="Proteomes" id="UP000007013">
    <property type="component" value="Chromosome"/>
</dbReference>
<feature type="transmembrane region" description="Helical" evidence="7">
    <location>
        <begin position="21"/>
        <end position="45"/>
    </location>
</feature>
<dbReference type="KEGG" id="ote:Oter_1875"/>
<dbReference type="STRING" id="452637.Oter_1875"/>
<evidence type="ECO:0000259" key="9">
    <source>
        <dbReference type="Pfam" id="PF12704"/>
    </source>
</evidence>
<feature type="domain" description="ABC3 transporter permease C-terminal" evidence="8">
    <location>
        <begin position="275"/>
        <end position="392"/>
    </location>
</feature>
<keyword evidence="3 7" id="KW-0812">Transmembrane</keyword>
<comment type="similarity">
    <text evidence="6">Belongs to the ABC-4 integral membrane protein family.</text>
</comment>
<dbReference type="RefSeq" id="WP_012374695.1">
    <property type="nucleotide sequence ID" value="NC_010571.1"/>
</dbReference>
<dbReference type="InterPro" id="IPR017800">
    <property type="entry name" value="ADOP"/>
</dbReference>
<dbReference type="GO" id="GO:0005886">
    <property type="term" value="C:plasma membrane"/>
    <property type="evidence" value="ECO:0007669"/>
    <property type="project" value="UniProtKB-SubCell"/>
</dbReference>
<comment type="subcellular location">
    <subcellularLocation>
        <location evidence="1">Cell membrane</location>
        <topology evidence="1">Multi-pass membrane protein</topology>
    </subcellularLocation>
</comment>
<dbReference type="EMBL" id="CP001032">
    <property type="protein sequence ID" value="ACB75158.1"/>
    <property type="molecule type" value="Genomic_DNA"/>
</dbReference>
<evidence type="ECO:0000256" key="1">
    <source>
        <dbReference type="ARBA" id="ARBA00004651"/>
    </source>
</evidence>
<keyword evidence="11" id="KW-1185">Reference proteome</keyword>
<feature type="transmembrane region" description="Helical" evidence="7">
    <location>
        <begin position="268"/>
        <end position="292"/>
    </location>
</feature>
<name>B1ZXV6_OPITP</name>
<feature type="domain" description="MacB-like periplasmic core" evidence="9">
    <location>
        <begin position="19"/>
        <end position="234"/>
    </location>
</feature>
<feature type="transmembrane region" description="Helical" evidence="7">
    <location>
        <begin position="670"/>
        <end position="692"/>
    </location>
</feature>
<evidence type="ECO:0000256" key="3">
    <source>
        <dbReference type="ARBA" id="ARBA00022692"/>
    </source>
</evidence>
<sequence>MCADLRFALRQLLKSPGFTAIAVLTLALGIGANTAIFSVVNAVLLQPLPYPDPDRLVQIAENRGNGAIGGSDGGVFLDWQSQTTQIDFIAAFHNIDRNLTADADPIRVSGGEVSAHYLDALGVKPLLGRGFVEADDAPGGNRYVVILSHEFWQSYFRGNPAILDRTVQMDGQNYTIIGVLPPGALLTNTVNFLSPATIRTDEYKTLRNYNYGCNVIGRLKPGATAEQATAELATARKAILSEYPSFRQNWTVAVRSLHESIYGNTRPFLVTLLAAVGAVLLIACANVANLLLVRATSRQGEIAVRVAMGASTARIVRQFLTESLLIALLGGIAGIFVGLWSINPLLRYTALNTIPGVNVQIDLTVLGFTVGAAALTGLLFGLFPALSAARPNVQGALKEGTRGTSSGSRKRLQGALVISETALTVVLLVCAGLLLRSFMQALNADTGFNRDNVAFFNLTQPASKAPTIAHRTRFIADVLRNLRQIPGVSFAGMASSTPMNGRTGFGDVVSREDQPNTRDDLRAGFDSADGEYFQTFGIPLLRGRFFSEADNRAEAPRVMIINDTLARQLFGEADPLGQLIHFKDAAWEIVGVVGSVRQLRLDLNPFPHLYVPPVHFPWHTMFAVRTQVSPLTLADELRGAVRQVDPQIPIANLTTLDLAVERSLQGRRTVMGLLVIFAAVALVLACIGIYGVMSYSVSQRTRELGIRIALGAATHRVLSLVLHDGLKLVLLGLMIGIAASFGAAQLIASQLYATSQTDFTVLLAVSLVLLVVALLASWLPARRATRVNPVEALRAE</sequence>
<feature type="domain" description="ABC3 transporter permease C-terminal" evidence="8">
    <location>
        <begin position="676"/>
        <end position="789"/>
    </location>
</feature>
<keyword evidence="5 7" id="KW-0472">Membrane</keyword>
<evidence type="ECO:0000313" key="10">
    <source>
        <dbReference type="EMBL" id="ACB75158.1"/>
    </source>
</evidence>